<feature type="transmembrane region" description="Helical" evidence="7">
    <location>
        <begin position="79"/>
        <end position="98"/>
    </location>
</feature>
<feature type="transmembrane region" description="Helical" evidence="7">
    <location>
        <begin position="12"/>
        <end position="33"/>
    </location>
</feature>
<dbReference type="InterPro" id="IPR003362">
    <property type="entry name" value="Bact_transf"/>
</dbReference>
<evidence type="ECO:0000256" key="2">
    <source>
        <dbReference type="ARBA" id="ARBA00006464"/>
    </source>
</evidence>
<keyword evidence="5 7" id="KW-1133">Transmembrane helix</keyword>
<dbReference type="Proteomes" id="UP001221366">
    <property type="component" value="Unassembled WGS sequence"/>
</dbReference>
<feature type="transmembrane region" description="Helical" evidence="7">
    <location>
        <begin position="266"/>
        <end position="291"/>
    </location>
</feature>
<comment type="caution">
    <text evidence="9">The sequence shown here is derived from an EMBL/GenBank/DDBJ whole genome shotgun (WGS) entry which is preliminary data.</text>
</comment>
<dbReference type="Pfam" id="PF13727">
    <property type="entry name" value="CoA_binding_3"/>
    <property type="match status" value="1"/>
</dbReference>
<dbReference type="NCBIfam" id="TIGR03025">
    <property type="entry name" value="EPS_sugtrans"/>
    <property type="match status" value="1"/>
</dbReference>
<dbReference type="PANTHER" id="PTHR30576:SF0">
    <property type="entry name" value="UNDECAPRENYL-PHOSPHATE N-ACETYLGALACTOSAMINYL 1-PHOSPHATE TRANSFERASE-RELATED"/>
    <property type="match status" value="1"/>
</dbReference>
<feature type="transmembrane region" description="Helical" evidence="7">
    <location>
        <begin position="110"/>
        <end position="133"/>
    </location>
</feature>
<dbReference type="InterPro" id="IPR017475">
    <property type="entry name" value="EPS_sugar_tfrase"/>
</dbReference>
<feature type="transmembrane region" description="Helical" evidence="7">
    <location>
        <begin position="45"/>
        <end position="67"/>
    </location>
</feature>
<evidence type="ECO:0000256" key="6">
    <source>
        <dbReference type="ARBA" id="ARBA00023136"/>
    </source>
</evidence>
<dbReference type="Gene3D" id="3.40.50.720">
    <property type="entry name" value="NAD(P)-binding Rossmann-like Domain"/>
    <property type="match status" value="1"/>
</dbReference>
<keyword evidence="3" id="KW-0808">Transferase</keyword>
<evidence type="ECO:0000256" key="7">
    <source>
        <dbReference type="SAM" id="Phobius"/>
    </source>
</evidence>
<dbReference type="EMBL" id="JARFVB010000001">
    <property type="protein sequence ID" value="MDF0714766.1"/>
    <property type="molecule type" value="Genomic_DNA"/>
</dbReference>
<keyword evidence="6 7" id="KW-0472">Membrane</keyword>
<accession>A0ABT5XUA4</accession>
<evidence type="ECO:0000256" key="1">
    <source>
        <dbReference type="ARBA" id="ARBA00004141"/>
    </source>
</evidence>
<evidence type="ECO:0000256" key="3">
    <source>
        <dbReference type="ARBA" id="ARBA00022679"/>
    </source>
</evidence>
<evidence type="ECO:0000256" key="5">
    <source>
        <dbReference type="ARBA" id="ARBA00022989"/>
    </source>
</evidence>
<proteinExistence type="inferred from homology"/>
<keyword evidence="10" id="KW-1185">Reference proteome</keyword>
<gene>
    <name evidence="9" type="ORF">PY092_01280</name>
</gene>
<comment type="subcellular location">
    <subcellularLocation>
        <location evidence="1">Membrane</location>
        <topology evidence="1">Multi-pass membrane protein</topology>
    </subcellularLocation>
</comment>
<evidence type="ECO:0000313" key="10">
    <source>
        <dbReference type="Proteomes" id="UP001221366"/>
    </source>
</evidence>
<reference evidence="9 10" key="1">
    <citation type="submission" date="2023-03" db="EMBL/GenBank/DDBJ databases">
        <title>Muricauda XX sp. nov. and Muricauda XXX sp. nov., two novel species isolated from Okinawa Trough.</title>
        <authorList>
            <person name="Cao W."/>
            <person name="Deng X."/>
        </authorList>
    </citation>
    <scope>NUCLEOTIDE SEQUENCE [LARGE SCALE GENOMIC DNA]</scope>
    <source>
        <strain evidence="9 10">334s03</strain>
    </source>
</reference>
<dbReference type="PANTHER" id="PTHR30576">
    <property type="entry name" value="COLANIC BIOSYNTHESIS UDP-GLUCOSE LIPID CARRIER TRANSFERASE"/>
    <property type="match status" value="1"/>
</dbReference>
<dbReference type="Pfam" id="PF02397">
    <property type="entry name" value="Bac_transf"/>
    <property type="match status" value="1"/>
</dbReference>
<comment type="similarity">
    <text evidence="2">Belongs to the bacterial sugar transferase family.</text>
</comment>
<organism evidence="9 10">
    <name type="scientific">Flagellimonas yonaguniensis</name>
    <dbReference type="NCBI Taxonomy" id="3031325"/>
    <lineage>
        <taxon>Bacteria</taxon>
        <taxon>Pseudomonadati</taxon>
        <taxon>Bacteroidota</taxon>
        <taxon>Flavobacteriia</taxon>
        <taxon>Flavobacteriales</taxon>
        <taxon>Flavobacteriaceae</taxon>
        <taxon>Flagellimonas</taxon>
    </lineage>
</organism>
<name>A0ABT5XUA4_9FLAO</name>
<sequence>MNRLENNIGTRFLEGLFIFFDLFMINFIFYLFPLDYMNPLFSSPILFHFYITLTWIIISLKNQFYLINNNNKFTHIFNLVFYQFILFFLVLYAYIGFLKQPLISRLNLGYYFLICFFVISTNKFLIHFLLMALRERFGFNVKRVVVIGKNNRAERLITTFKEKKELGYLLVGQFDTDEKDFSLESCFEFISNNNVDEIFFSISEMRNEQITEIINYADNNLKRLKFVPDNTIYTTKLKFEYYEYVPVLSLRDAPLDRKLNALSKRIFDVLFSTVVILFLLSWLVPLMAVIIRLESKGPIFFRQLRNGIDNKPFYCYKFRSMAVNSDSDKKWATRNDTRVTKVGKFIRRTSIDELPQFYNVLFGKMSVVGPRPHPLKLTDDLAKKHNKFMVRHLIKPGITGLAQVKGERGGIETDMDGLNRLRYDIFYVENWSMVLDFKIIVQTVLNAIKGEEKAY</sequence>
<protein>
    <submittedName>
        <fullName evidence="9">Exopolysaccharide biosynthesis polyprenyl glycosylphosphotransferase</fullName>
    </submittedName>
</protein>
<feature type="domain" description="Bacterial sugar transferase" evidence="8">
    <location>
        <begin position="264"/>
        <end position="448"/>
    </location>
</feature>
<evidence type="ECO:0000259" key="8">
    <source>
        <dbReference type="Pfam" id="PF02397"/>
    </source>
</evidence>
<evidence type="ECO:0000256" key="4">
    <source>
        <dbReference type="ARBA" id="ARBA00022692"/>
    </source>
</evidence>
<evidence type="ECO:0000313" key="9">
    <source>
        <dbReference type="EMBL" id="MDF0714766.1"/>
    </source>
</evidence>
<dbReference type="RefSeq" id="WP_275614049.1">
    <property type="nucleotide sequence ID" value="NZ_JARFVB010000001.1"/>
</dbReference>
<keyword evidence="4 7" id="KW-0812">Transmembrane</keyword>